<dbReference type="GO" id="GO:0035591">
    <property type="term" value="F:signaling adaptor activity"/>
    <property type="evidence" value="ECO:0007669"/>
    <property type="project" value="TreeGrafter"/>
</dbReference>
<dbReference type="PANTHER" id="PTHR19969">
    <property type="entry name" value="SH2-SH3 ADAPTOR PROTEIN-RELATED"/>
    <property type="match status" value="1"/>
</dbReference>
<dbReference type="GO" id="GO:0005737">
    <property type="term" value="C:cytoplasm"/>
    <property type="evidence" value="ECO:0007669"/>
    <property type="project" value="TreeGrafter"/>
</dbReference>
<evidence type="ECO:0000256" key="2">
    <source>
        <dbReference type="PROSITE-ProRule" id="PRU00191"/>
    </source>
</evidence>
<organism evidence="4 5">
    <name type="scientific">Syphacia muris</name>
    <dbReference type="NCBI Taxonomy" id="451379"/>
    <lineage>
        <taxon>Eukaryota</taxon>
        <taxon>Metazoa</taxon>
        <taxon>Ecdysozoa</taxon>
        <taxon>Nematoda</taxon>
        <taxon>Chromadorea</taxon>
        <taxon>Rhabditida</taxon>
        <taxon>Spirurina</taxon>
        <taxon>Oxyuridomorpha</taxon>
        <taxon>Oxyuroidea</taxon>
        <taxon>Oxyuridae</taxon>
        <taxon>Syphacia</taxon>
    </lineage>
</organism>
<dbReference type="GO" id="GO:0007167">
    <property type="term" value="P:enzyme-linked receptor protein signaling pathway"/>
    <property type="evidence" value="ECO:0007669"/>
    <property type="project" value="TreeGrafter"/>
</dbReference>
<dbReference type="InterPro" id="IPR006020">
    <property type="entry name" value="PTB/PI_dom"/>
</dbReference>
<dbReference type="GO" id="GO:0030971">
    <property type="term" value="F:receptor tyrosine kinase binding"/>
    <property type="evidence" value="ECO:0007669"/>
    <property type="project" value="TreeGrafter"/>
</dbReference>
<feature type="domain" description="SH2" evidence="3">
    <location>
        <begin position="195"/>
        <end position="287"/>
    </location>
</feature>
<dbReference type="Pfam" id="PF00640">
    <property type="entry name" value="PID"/>
    <property type="match status" value="1"/>
</dbReference>
<evidence type="ECO:0000313" key="5">
    <source>
        <dbReference type="WBParaSite" id="SMUV_0000308501-mRNA-1"/>
    </source>
</evidence>
<dbReference type="InterPro" id="IPR000980">
    <property type="entry name" value="SH2"/>
</dbReference>
<dbReference type="GO" id="GO:0016477">
    <property type="term" value="P:cell migration"/>
    <property type="evidence" value="ECO:0007669"/>
    <property type="project" value="TreeGrafter"/>
</dbReference>
<dbReference type="InterPro" id="IPR051184">
    <property type="entry name" value="Tyrosine-phos_adapter"/>
</dbReference>
<dbReference type="PANTHER" id="PTHR19969:SF5">
    <property type="entry name" value="CRK-LIKE PROTEIN"/>
    <property type="match status" value="1"/>
</dbReference>
<sequence>MSIESTEYSTATASKIDVDVRYLGYCSILKKVDTIESIKDVSLACMKLLAYKVRLRRYLSVPDFAALQSMIGDRKVVDQEVTLSIYSKELILHNDTLTAKHQIRNIKFASFLKDTDKSPDIFCFTKNATEGRAEIRCCLVFSVERTKFIRDCIYQMFDGSGSNKVISKKYFIEDEAVLSPSEYTGVALGLEKQDWFHVRKDSTEAEKVLFRDGDFLVRKSHNTPDNYALSTISGTQPMHILLLDDVLHKVTTGGRTFETIVEFVEYFYTNAEPIVVDDFTIKLLHPVSRNATALMNTKSYYRI</sequence>
<dbReference type="SUPFAM" id="SSF55550">
    <property type="entry name" value="SH2 domain"/>
    <property type="match status" value="1"/>
</dbReference>
<dbReference type="WBParaSite" id="SMUV_0000308501-mRNA-1">
    <property type="protein sequence ID" value="SMUV_0000308501-mRNA-1"/>
    <property type="gene ID" value="SMUV_0000308501"/>
</dbReference>
<dbReference type="STRING" id="451379.A0A0N5AFM5"/>
<proteinExistence type="predicted"/>
<protein>
    <submittedName>
        <fullName evidence="5">SH2 domain-containing protein</fullName>
    </submittedName>
</protein>
<dbReference type="InterPro" id="IPR036860">
    <property type="entry name" value="SH2_dom_sf"/>
</dbReference>
<keyword evidence="4" id="KW-1185">Reference proteome</keyword>
<keyword evidence="1 2" id="KW-0727">SH2 domain</keyword>
<dbReference type="Proteomes" id="UP000046393">
    <property type="component" value="Unplaced"/>
</dbReference>
<dbReference type="PROSITE" id="PS50001">
    <property type="entry name" value="SH2"/>
    <property type="match status" value="1"/>
</dbReference>
<evidence type="ECO:0000313" key="4">
    <source>
        <dbReference type="Proteomes" id="UP000046393"/>
    </source>
</evidence>
<evidence type="ECO:0000259" key="3">
    <source>
        <dbReference type="PROSITE" id="PS50001"/>
    </source>
</evidence>
<dbReference type="Pfam" id="PF00017">
    <property type="entry name" value="SH2"/>
    <property type="match status" value="1"/>
</dbReference>
<reference evidence="5" key="1">
    <citation type="submission" date="2017-02" db="UniProtKB">
        <authorList>
            <consortium name="WormBaseParasite"/>
        </authorList>
    </citation>
    <scope>IDENTIFICATION</scope>
</reference>
<dbReference type="Gene3D" id="3.30.505.10">
    <property type="entry name" value="SH2 domain"/>
    <property type="match status" value="1"/>
</dbReference>
<accession>A0A0N5AFM5</accession>
<name>A0A0N5AFM5_9BILA</name>
<dbReference type="SMART" id="SM00252">
    <property type="entry name" value="SH2"/>
    <property type="match status" value="1"/>
</dbReference>
<evidence type="ECO:0000256" key="1">
    <source>
        <dbReference type="ARBA" id="ARBA00022999"/>
    </source>
</evidence>
<dbReference type="AlphaFoldDB" id="A0A0N5AFM5"/>